<dbReference type="AlphaFoldDB" id="A0A1I2PIN7"/>
<evidence type="ECO:0000313" key="2">
    <source>
        <dbReference type="Proteomes" id="UP000199337"/>
    </source>
</evidence>
<organism evidence="1 2">
    <name type="scientific">Desulfotruncus arcticus DSM 17038</name>
    <dbReference type="NCBI Taxonomy" id="1121424"/>
    <lineage>
        <taxon>Bacteria</taxon>
        <taxon>Bacillati</taxon>
        <taxon>Bacillota</taxon>
        <taxon>Clostridia</taxon>
        <taxon>Eubacteriales</taxon>
        <taxon>Desulfallaceae</taxon>
        <taxon>Desulfotruncus</taxon>
    </lineage>
</organism>
<dbReference type="EMBL" id="FOOX01000002">
    <property type="protein sequence ID" value="SFG14969.1"/>
    <property type="molecule type" value="Genomic_DNA"/>
</dbReference>
<proteinExistence type="predicted"/>
<sequence length="82" mass="9499">MYNQNIGISHLHKLYCTPMKIEISDLKHAEYNPRKDLKSGDAEFEKIRNSITEFGYVSMPGKIEQSNRLKLNTLTGIIKHHI</sequence>
<accession>A0A1I2PIN7</accession>
<keyword evidence="2" id="KW-1185">Reference proteome</keyword>
<gene>
    <name evidence="1" type="ORF">SAMN05660649_00882</name>
</gene>
<dbReference type="STRING" id="341036.SAMN05660649_00882"/>
<dbReference type="Proteomes" id="UP000199337">
    <property type="component" value="Unassembled WGS sequence"/>
</dbReference>
<reference evidence="2" key="1">
    <citation type="submission" date="2016-10" db="EMBL/GenBank/DDBJ databases">
        <authorList>
            <person name="Varghese N."/>
            <person name="Submissions S."/>
        </authorList>
    </citation>
    <scope>NUCLEOTIDE SEQUENCE [LARGE SCALE GENOMIC DNA]</scope>
    <source>
        <strain evidence="2">DSM 17038</strain>
    </source>
</reference>
<evidence type="ECO:0000313" key="1">
    <source>
        <dbReference type="EMBL" id="SFG14969.1"/>
    </source>
</evidence>
<protein>
    <submittedName>
        <fullName evidence="1">Uncharacterized protein</fullName>
    </submittedName>
</protein>
<name>A0A1I2PIN7_9FIRM</name>